<dbReference type="PANTHER" id="PTHR20930">
    <property type="entry name" value="OVARIAN CARCINOMA ANTIGEN CA125-RELATED"/>
    <property type="match status" value="1"/>
</dbReference>
<dbReference type="CDD" id="cd14947">
    <property type="entry name" value="NBR1_like"/>
    <property type="match status" value="1"/>
</dbReference>
<dbReference type="InterPro" id="IPR032350">
    <property type="entry name" value="Nbr1_FW"/>
</dbReference>
<feature type="region of interest" description="Disordered" evidence="1">
    <location>
        <begin position="233"/>
        <end position="256"/>
    </location>
</feature>
<dbReference type="STRING" id="31234.E3MML4"/>
<dbReference type="Proteomes" id="UP000008281">
    <property type="component" value="Unassembled WGS sequence"/>
</dbReference>
<gene>
    <name evidence="3" type="ORF">CRE_03313</name>
</gene>
<keyword evidence="4" id="KW-1185">Reference proteome</keyword>
<feature type="domain" description="Nbr1 FW" evidence="2">
    <location>
        <begin position="113"/>
        <end position="202"/>
    </location>
</feature>
<evidence type="ECO:0000259" key="2">
    <source>
        <dbReference type="Pfam" id="PF16158"/>
    </source>
</evidence>
<dbReference type="Pfam" id="PF16158">
    <property type="entry name" value="N_BRCA1_IG"/>
    <property type="match status" value="1"/>
</dbReference>
<evidence type="ECO:0000256" key="1">
    <source>
        <dbReference type="SAM" id="MobiDB-lite"/>
    </source>
</evidence>
<dbReference type="PANTHER" id="PTHR20930:SF0">
    <property type="entry name" value="PROTEIN ILRUN"/>
    <property type="match status" value="1"/>
</dbReference>
<dbReference type="OMA" id="IALESIW"/>
<dbReference type="AlphaFoldDB" id="E3MML4"/>
<evidence type="ECO:0000313" key="4">
    <source>
        <dbReference type="Proteomes" id="UP000008281"/>
    </source>
</evidence>
<evidence type="ECO:0000313" key="3">
    <source>
        <dbReference type="EMBL" id="EFP04986.1"/>
    </source>
</evidence>
<reference evidence="3" key="1">
    <citation type="submission" date="2007-07" db="EMBL/GenBank/DDBJ databases">
        <title>PCAP assembly of the Caenorhabditis remanei genome.</title>
        <authorList>
            <consortium name="The Caenorhabditis remanei Sequencing Consortium"/>
            <person name="Wilson R.K."/>
        </authorList>
    </citation>
    <scope>NUCLEOTIDE SEQUENCE [LARGE SCALE GENOMIC DNA]</scope>
    <source>
        <strain evidence="3">PB4641</strain>
    </source>
</reference>
<dbReference type="Pfam" id="PF14555">
    <property type="entry name" value="UBA_4"/>
    <property type="match status" value="1"/>
</dbReference>
<dbReference type="InterPro" id="IPR013783">
    <property type="entry name" value="Ig-like_fold"/>
</dbReference>
<dbReference type="OrthoDB" id="661148at2759"/>
<dbReference type="EMBL" id="DS268457">
    <property type="protein sequence ID" value="EFP04986.1"/>
    <property type="molecule type" value="Genomic_DNA"/>
</dbReference>
<name>E3MML4_CAERE</name>
<dbReference type="eggNOG" id="KOG4351">
    <property type="taxonomic scope" value="Eukaryota"/>
</dbReference>
<accession>E3MML4</accession>
<dbReference type="Gene3D" id="1.10.8.10">
    <property type="entry name" value="DNA helicase RuvA subunit, C-terminal domain"/>
    <property type="match status" value="1"/>
</dbReference>
<dbReference type="FunCoup" id="E3MML4">
    <property type="interactions" value="1685"/>
</dbReference>
<dbReference type="InParanoid" id="E3MML4"/>
<proteinExistence type="predicted"/>
<dbReference type="Gene3D" id="2.60.40.10">
    <property type="entry name" value="Immunoglobulins"/>
    <property type="match status" value="1"/>
</dbReference>
<dbReference type="HOGENOM" id="CLU_076188_0_1_1"/>
<sequence length="256" mass="29129">MDALENSLISKMSQMTTDDRENLIRKFADIISPQIIPHDLASFYLDLANWNLSTALSVFYDQNGDLVHMEEAFRQSCLSSTIKECTNGEAISGVIKTIHISLNNVIHFQSFTYRPNATFFCGWRVVNDGRFRWPEGTRLAFVDGDPIDYEVWKDTVLDPDQSENIDIRITCPIEMGDFKARFQFVTPQNIFFGESIWVIIRVRPLTEAEAAMEVSAQPIDPYPYPQQLAVLPYNEGPSGTHPSPVQDPTHDEAMME</sequence>
<dbReference type="InterPro" id="IPR009060">
    <property type="entry name" value="UBA-like_sf"/>
</dbReference>
<protein>
    <recommendedName>
        <fullName evidence="2">Nbr1 FW domain-containing protein</fullName>
    </recommendedName>
</protein>
<organism evidence="4">
    <name type="scientific">Caenorhabditis remanei</name>
    <name type="common">Caenorhabditis vulgaris</name>
    <dbReference type="NCBI Taxonomy" id="31234"/>
    <lineage>
        <taxon>Eukaryota</taxon>
        <taxon>Metazoa</taxon>
        <taxon>Ecdysozoa</taxon>
        <taxon>Nematoda</taxon>
        <taxon>Chromadorea</taxon>
        <taxon>Rhabditida</taxon>
        <taxon>Rhabditina</taxon>
        <taxon>Rhabditomorpha</taxon>
        <taxon>Rhabditoidea</taxon>
        <taxon>Rhabditidae</taxon>
        <taxon>Peloderinae</taxon>
        <taxon>Caenorhabditis</taxon>
    </lineage>
</organism>
<dbReference type="SUPFAM" id="SSF46934">
    <property type="entry name" value="UBA-like"/>
    <property type="match status" value="1"/>
</dbReference>